<dbReference type="EMBL" id="LCBL01000004">
    <property type="protein sequence ID" value="KKS08818.1"/>
    <property type="molecule type" value="Genomic_DNA"/>
</dbReference>
<reference evidence="7 8" key="1">
    <citation type="journal article" date="2015" name="Nature">
        <title>rRNA introns, odd ribosomes, and small enigmatic genomes across a large radiation of phyla.</title>
        <authorList>
            <person name="Brown C.T."/>
            <person name="Hug L.A."/>
            <person name="Thomas B.C."/>
            <person name="Sharon I."/>
            <person name="Castelle C.J."/>
            <person name="Singh A."/>
            <person name="Wilkins M.J."/>
            <person name="Williams K.H."/>
            <person name="Banfield J.F."/>
        </authorList>
    </citation>
    <scope>NUCLEOTIDE SEQUENCE [LARGE SCALE GENOMIC DNA]</scope>
</reference>
<comment type="subcellular location">
    <subcellularLocation>
        <location evidence="1">Membrane</location>
        <topology evidence="1">Single-pass membrane protein</topology>
    </subcellularLocation>
</comment>
<name>A0A0G0Z712_UNCC2</name>
<dbReference type="PROSITE" id="PS00409">
    <property type="entry name" value="PROKAR_NTER_METHYL"/>
    <property type="match status" value="1"/>
</dbReference>
<evidence type="ECO:0000256" key="1">
    <source>
        <dbReference type="ARBA" id="ARBA00004167"/>
    </source>
</evidence>
<evidence type="ECO:0000313" key="8">
    <source>
        <dbReference type="Proteomes" id="UP000033869"/>
    </source>
</evidence>
<dbReference type="SUPFAM" id="SSF54523">
    <property type="entry name" value="Pili subunits"/>
    <property type="match status" value="2"/>
</dbReference>
<dbReference type="PATRIC" id="fig|1618344.3.peg.954"/>
<dbReference type="GO" id="GO:0015627">
    <property type="term" value="C:type II protein secretion system complex"/>
    <property type="evidence" value="ECO:0007669"/>
    <property type="project" value="InterPro"/>
</dbReference>
<gene>
    <name evidence="7" type="ORF">UU65_C0004G0029</name>
</gene>
<organism evidence="7 8">
    <name type="scientific">candidate division CPR2 bacterium GW2011_GWC1_41_48</name>
    <dbReference type="NCBI Taxonomy" id="1618344"/>
    <lineage>
        <taxon>Bacteria</taxon>
        <taxon>Bacteria division CPR2</taxon>
    </lineage>
</organism>
<dbReference type="PANTHER" id="PTHR30093">
    <property type="entry name" value="GENERAL SECRETION PATHWAY PROTEIN G"/>
    <property type="match status" value="1"/>
</dbReference>
<evidence type="ECO:0000313" key="7">
    <source>
        <dbReference type="EMBL" id="KKS08818.1"/>
    </source>
</evidence>
<keyword evidence="2" id="KW-0488">Methylation</keyword>
<dbReference type="AlphaFoldDB" id="A0A0G0Z712"/>
<comment type="caution">
    <text evidence="7">The sequence shown here is derived from an EMBL/GenBank/DDBJ whole genome shotgun (WGS) entry which is preliminary data.</text>
</comment>
<feature type="transmembrane region" description="Helical" evidence="6">
    <location>
        <begin position="12"/>
        <end position="35"/>
    </location>
</feature>
<protein>
    <submittedName>
        <fullName evidence="7">Seg</fullName>
    </submittedName>
</protein>
<accession>A0A0G0Z712</accession>
<dbReference type="NCBIfam" id="TIGR02532">
    <property type="entry name" value="IV_pilin_GFxxxE"/>
    <property type="match status" value="1"/>
</dbReference>
<dbReference type="Proteomes" id="UP000033869">
    <property type="component" value="Unassembled WGS sequence"/>
</dbReference>
<evidence type="ECO:0000256" key="4">
    <source>
        <dbReference type="ARBA" id="ARBA00022989"/>
    </source>
</evidence>
<sequence>MARVVNIRKFQKGFTLIELIVVVVIIAATAGIIMIRVGNSGKDARNTRRAADMAQIAKAFEMYINSGGGLATSVTTPISCIWDDDSSTALRCDQNIFNVDSTGNYTKAYLTGSVYPSDPTGTDNYYMAYIDSINNQLTAKVLPSNGSGISSEFLANSTAIERDAKRIADLALINVALKKYRADNGYYPQSSCGWDCNGYKRSRDSSWNTLASDLASYISSLPKDPINSSCDPWNNNCYSYTYGNVGKTSYSPNEYDLTAQLEDTNHPQRCGVNNWKWYFANARTWCTAFGGVYSNQLYEASSL</sequence>
<dbReference type="InterPro" id="IPR012902">
    <property type="entry name" value="N_methyl_site"/>
</dbReference>
<dbReference type="InterPro" id="IPR045584">
    <property type="entry name" value="Pilin-like"/>
</dbReference>
<keyword evidence="5 6" id="KW-0472">Membrane</keyword>
<dbReference type="PANTHER" id="PTHR30093:SF44">
    <property type="entry name" value="TYPE II SECRETION SYSTEM CORE PROTEIN G"/>
    <property type="match status" value="1"/>
</dbReference>
<evidence type="ECO:0000256" key="3">
    <source>
        <dbReference type="ARBA" id="ARBA00022692"/>
    </source>
</evidence>
<keyword evidence="3 6" id="KW-0812">Transmembrane</keyword>
<dbReference type="GO" id="GO:0015628">
    <property type="term" value="P:protein secretion by the type II secretion system"/>
    <property type="evidence" value="ECO:0007669"/>
    <property type="project" value="InterPro"/>
</dbReference>
<keyword evidence="4 6" id="KW-1133">Transmembrane helix</keyword>
<dbReference type="GO" id="GO:0016020">
    <property type="term" value="C:membrane"/>
    <property type="evidence" value="ECO:0007669"/>
    <property type="project" value="UniProtKB-SubCell"/>
</dbReference>
<evidence type="ECO:0000256" key="5">
    <source>
        <dbReference type="ARBA" id="ARBA00023136"/>
    </source>
</evidence>
<dbReference type="Gene3D" id="3.30.700.10">
    <property type="entry name" value="Glycoprotein, Type 4 Pilin"/>
    <property type="match status" value="2"/>
</dbReference>
<dbReference type="InterPro" id="IPR000983">
    <property type="entry name" value="Bac_GSPG_pilin"/>
</dbReference>
<evidence type="ECO:0000256" key="2">
    <source>
        <dbReference type="ARBA" id="ARBA00022481"/>
    </source>
</evidence>
<evidence type="ECO:0000256" key="6">
    <source>
        <dbReference type="SAM" id="Phobius"/>
    </source>
</evidence>
<dbReference type="PRINTS" id="PR00813">
    <property type="entry name" value="BCTERIALGSPG"/>
</dbReference>
<proteinExistence type="predicted"/>
<dbReference type="Pfam" id="PF07963">
    <property type="entry name" value="N_methyl"/>
    <property type="match status" value="1"/>
</dbReference>